<accession>A0A926S3K5</accession>
<evidence type="ECO:0000313" key="2">
    <source>
        <dbReference type="EMBL" id="MBD1395022.1"/>
    </source>
</evidence>
<comment type="caution">
    <text evidence="2">The sequence shown here is derived from an EMBL/GenBank/DDBJ whole genome shotgun (WGS) entry which is preliminary data.</text>
</comment>
<dbReference type="AlphaFoldDB" id="A0A926S3K5"/>
<name>A0A926S3K5_9SPHI</name>
<sequence>TTGLSINVNAAAPAPKKAQTTKKDVGTADTKKDVGTADTKKDVGTADTKKDVGTAD</sequence>
<feature type="region of interest" description="Disordered" evidence="1">
    <location>
        <begin position="1"/>
        <end position="56"/>
    </location>
</feature>
<dbReference type="EMBL" id="JACWMX010000008">
    <property type="protein sequence ID" value="MBD1395022.1"/>
    <property type="molecule type" value="Genomic_DNA"/>
</dbReference>
<protein>
    <submittedName>
        <fullName evidence="2">Uncharacterized protein</fullName>
    </submittedName>
</protein>
<keyword evidence="3" id="KW-1185">Reference proteome</keyword>
<proteinExistence type="predicted"/>
<evidence type="ECO:0000256" key="1">
    <source>
        <dbReference type="SAM" id="MobiDB-lite"/>
    </source>
</evidence>
<dbReference type="Proteomes" id="UP000619078">
    <property type="component" value="Unassembled WGS sequence"/>
</dbReference>
<feature type="non-terminal residue" evidence="2">
    <location>
        <position position="1"/>
    </location>
</feature>
<evidence type="ECO:0000313" key="3">
    <source>
        <dbReference type="Proteomes" id="UP000619078"/>
    </source>
</evidence>
<feature type="compositionally biased region" description="Basic and acidic residues" evidence="1">
    <location>
        <begin position="21"/>
        <end position="56"/>
    </location>
</feature>
<reference evidence="2" key="1">
    <citation type="submission" date="2020-09" db="EMBL/GenBank/DDBJ databases">
        <title>Novel species of Mucilaginibacter isolated from a glacier on the Tibetan Plateau.</title>
        <authorList>
            <person name="Liu Q."/>
            <person name="Xin Y.-H."/>
        </authorList>
    </citation>
    <scope>NUCLEOTIDE SEQUENCE</scope>
    <source>
        <strain evidence="2">ZB1P21</strain>
    </source>
</reference>
<gene>
    <name evidence="2" type="ORF">IDJ76_18085</name>
</gene>
<organism evidence="2 3">
    <name type="scientific">Mucilaginibacter glaciei</name>
    <dbReference type="NCBI Taxonomy" id="2772109"/>
    <lineage>
        <taxon>Bacteria</taxon>
        <taxon>Pseudomonadati</taxon>
        <taxon>Bacteroidota</taxon>
        <taxon>Sphingobacteriia</taxon>
        <taxon>Sphingobacteriales</taxon>
        <taxon>Sphingobacteriaceae</taxon>
        <taxon>Mucilaginibacter</taxon>
    </lineage>
</organism>